<organism evidence="1 2">
    <name type="scientific">Bacteroides pyogenes F0041</name>
    <dbReference type="NCBI Taxonomy" id="1321819"/>
    <lineage>
        <taxon>Bacteria</taxon>
        <taxon>Pseudomonadati</taxon>
        <taxon>Bacteroidota</taxon>
        <taxon>Bacteroidia</taxon>
        <taxon>Bacteroidales</taxon>
        <taxon>Bacteroidaceae</taxon>
        <taxon>Bacteroides</taxon>
    </lineage>
</organism>
<evidence type="ECO:0000313" key="2">
    <source>
        <dbReference type="Proteomes" id="UP000016496"/>
    </source>
</evidence>
<dbReference type="HOGENOM" id="CLU_1892005_0_0_10"/>
<sequence length="134" mass="13972">MLGDEAQQQVGLPLAPFAIVPSHAVGEQPHVSRELHFGVRRYELLPFPAEAVHAAVVSVLRFGVRHHRAGNAGGASGGVFCGGRLIGIYRVGIEDGAVAGALCDGRLTWLYRADRAGILGGNGLRGKVAAAGRK</sequence>
<dbReference type="EMBL" id="AWSV01000150">
    <property type="protein sequence ID" value="ERI81903.1"/>
    <property type="molecule type" value="Genomic_DNA"/>
</dbReference>
<dbReference type="AlphaFoldDB" id="U2CD10"/>
<comment type="caution">
    <text evidence="1">The sequence shown here is derived from an EMBL/GenBank/DDBJ whole genome shotgun (WGS) entry which is preliminary data.</text>
</comment>
<evidence type="ECO:0000313" key="1">
    <source>
        <dbReference type="EMBL" id="ERI81903.1"/>
    </source>
</evidence>
<gene>
    <name evidence="1" type="ORF">HMPREF1981_02845</name>
</gene>
<proteinExistence type="predicted"/>
<protein>
    <submittedName>
        <fullName evidence="1">Uncharacterized protein</fullName>
    </submittedName>
</protein>
<dbReference type="Proteomes" id="UP000016496">
    <property type="component" value="Unassembled WGS sequence"/>
</dbReference>
<accession>U2CD10</accession>
<reference evidence="1 2" key="1">
    <citation type="submission" date="2013-08" db="EMBL/GenBank/DDBJ databases">
        <authorList>
            <person name="Weinstock G."/>
            <person name="Sodergren E."/>
            <person name="Wylie T."/>
            <person name="Fulton L."/>
            <person name="Fulton R."/>
            <person name="Fronick C."/>
            <person name="O'Laughlin M."/>
            <person name="Godfrey J."/>
            <person name="Miner T."/>
            <person name="Herter B."/>
            <person name="Appelbaum E."/>
            <person name="Cordes M."/>
            <person name="Lek S."/>
            <person name="Wollam A."/>
            <person name="Pepin K.H."/>
            <person name="Palsikar V.B."/>
            <person name="Mitreva M."/>
            <person name="Wilson R.K."/>
        </authorList>
    </citation>
    <scope>NUCLEOTIDE SEQUENCE [LARGE SCALE GENOMIC DNA]</scope>
    <source>
        <strain evidence="1 2">F0041</strain>
    </source>
</reference>
<name>U2CD10_9BACE</name>